<dbReference type="PANTHER" id="PTHR46599:SF3">
    <property type="entry name" value="PIGGYBAC TRANSPOSABLE ELEMENT-DERIVED PROTEIN 4"/>
    <property type="match status" value="1"/>
</dbReference>
<name>A0ABP1P103_XYLVO</name>
<dbReference type="Pfam" id="PF13843">
    <property type="entry name" value="DDE_Tnp_1_7"/>
    <property type="match status" value="1"/>
</dbReference>
<accession>A0ABP1P103</accession>
<evidence type="ECO:0000259" key="1">
    <source>
        <dbReference type="Pfam" id="PF13843"/>
    </source>
</evidence>
<gene>
    <name evidence="2" type="ORF">XYLVIOL_LOCUS8018</name>
</gene>
<dbReference type="Proteomes" id="UP001642520">
    <property type="component" value="Unassembled WGS sequence"/>
</dbReference>
<comment type="caution">
    <text evidence="2">The sequence shown here is derived from an EMBL/GenBank/DDBJ whole genome shotgun (WGS) entry which is preliminary data.</text>
</comment>
<organism evidence="2 3">
    <name type="scientific">Xylocopa violacea</name>
    <name type="common">Violet carpenter bee</name>
    <name type="synonym">Apis violacea</name>
    <dbReference type="NCBI Taxonomy" id="135666"/>
    <lineage>
        <taxon>Eukaryota</taxon>
        <taxon>Metazoa</taxon>
        <taxon>Ecdysozoa</taxon>
        <taxon>Arthropoda</taxon>
        <taxon>Hexapoda</taxon>
        <taxon>Insecta</taxon>
        <taxon>Pterygota</taxon>
        <taxon>Neoptera</taxon>
        <taxon>Endopterygota</taxon>
        <taxon>Hymenoptera</taxon>
        <taxon>Apocrita</taxon>
        <taxon>Aculeata</taxon>
        <taxon>Apoidea</taxon>
        <taxon>Anthophila</taxon>
        <taxon>Apidae</taxon>
        <taxon>Xylocopa</taxon>
        <taxon>Xylocopa</taxon>
    </lineage>
</organism>
<feature type="domain" description="PiggyBac transposable element-derived protein" evidence="1">
    <location>
        <begin position="113"/>
        <end position="484"/>
    </location>
</feature>
<evidence type="ECO:0000313" key="3">
    <source>
        <dbReference type="Proteomes" id="UP001642520"/>
    </source>
</evidence>
<protein>
    <recommendedName>
        <fullName evidence="1">PiggyBac transposable element-derived protein domain-containing protein</fullName>
    </recommendedName>
</protein>
<reference evidence="2 3" key="1">
    <citation type="submission" date="2024-08" db="EMBL/GenBank/DDBJ databases">
        <authorList>
            <person name="Will J Nash"/>
            <person name="Angela Man"/>
            <person name="Seanna McTaggart"/>
            <person name="Kendall Baker"/>
            <person name="Tom Barker"/>
            <person name="Leah Catchpole"/>
            <person name="Alex Durrant"/>
            <person name="Karim Gharbi"/>
            <person name="Naomi Irish"/>
            <person name="Gemy Kaithakottil"/>
            <person name="Debby Ku"/>
            <person name="Aaliyah Providence"/>
            <person name="Felix Shaw"/>
            <person name="David Swarbreck"/>
            <person name="Chris Watkins"/>
            <person name="Ann M. McCartney"/>
            <person name="Giulio Formenti"/>
            <person name="Alice Mouton"/>
            <person name="Noel Vella"/>
            <person name="Bjorn M von Reumont"/>
            <person name="Adriana Vella"/>
            <person name="Wilfried Haerty"/>
        </authorList>
    </citation>
    <scope>NUCLEOTIDE SEQUENCE [LARGE SCALE GENOMIC DNA]</scope>
</reference>
<dbReference type="PANTHER" id="PTHR46599">
    <property type="entry name" value="PIGGYBAC TRANSPOSABLE ELEMENT-DERIVED PROTEIN 4"/>
    <property type="match status" value="1"/>
</dbReference>
<proteinExistence type="predicted"/>
<dbReference type="EMBL" id="CAXAJV020001296">
    <property type="protein sequence ID" value="CAL7946857.1"/>
    <property type="molecule type" value="Genomic_DNA"/>
</dbReference>
<keyword evidence="3" id="KW-1185">Reference proteome</keyword>
<dbReference type="InterPro" id="IPR029526">
    <property type="entry name" value="PGBD"/>
</dbReference>
<evidence type="ECO:0000313" key="2">
    <source>
        <dbReference type="EMBL" id="CAL7946857.1"/>
    </source>
</evidence>
<sequence length="505" mass="58658">MAKRKLPQEVFGESDNSDEDFYFGLLNTDCDRESDNDCSDSDSDIVPVKRKVRQLTISSDSETEENDENENSNINEFTTWRDVTYTDQPQSNTNFSTGSKTVGPNVPLNCTEPIDFFRLFFTDTLLEKIVLETNKYAQNKIEEQSLSARSTWNKWIDVTKEELTAFLGVVLNMGTIPIPNMKYYWTKDYIGNIPFFRDTFRRERFFQIFWMLHLNENVSTNRNVSTRIQKVSNFLDYIGDKFRAYFTPDREISIDESVVKFKGKISFITYNPKKPTKWGIRIYVLSDSHTGYIYAMLPYYGSVTTDILIRPDLPVSSRIVLQLYHKLLTANPEAKGYHIFTDRFFTGIPLAQELLKLNCYLTGTINTNRKYVPAVIKKPALTKNNTVAAYRAGDILLLAWRDKRIVTILSSYDTSGTTIIERRMKQDGTVNIIKPNVVINYNMNMGGVDKADQLATSYCFMRKSCKWWRKLFFWGLEISAINSYILYKMSARRESRKPMPPFMFV</sequence>